<sequence length="529" mass="60162">MSYFRRLNQPKELLIPSSFDVTAAFRFANTGSRRTAYQFNLGSSVVLRRQLSAIFDPDDRPPLTGHSARQLAKIAIAVGLLSQTMINLAEVAVEKGHPRAKWSGTAEIAFEALKNNTPWPVNAFWPRLGLAQEESSPSTSLAAPTADAGTSRSKGLGKPFPEFVFEAEPDWLKEHHVFDRIAAGELGVVKDHDEILSELQYTMARDKALHDLKDQLHPLAKRAIDRKRLLLSKADVAPNLVREALERFSEALYKSKASDEAFVERLRRFDFLRAARLAVDDWIVLLLPTRDERLAWMKADCNSIDFDKIVTYCRYTDSVNQIADPRRDDSIFRDRTGFSIYGPILWTETRKKIMDAVERLNLVRECFEETHFGSEKLSFDEVTNNFQIRHFTTGLKLHLGLHGTSEAERIRKWIRQLRDLVAQRKACDVAELNKGICYVKRREAIRTTVARMNSRAQPRRLAAARGSVEREQKTRAASVFIGKKQHSVQASALPVDTRGEFMFSKTEEVAESPRSKEQRAADEDDLLHL</sequence>
<evidence type="ECO:0000256" key="1">
    <source>
        <dbReference type="SAM" id="MobiDB-lite"/>
    </source>
</evidence>
<feature type="compositionally biased region" description="Basic and acidic residues" evidence="1">
    <location>
        <begin position="505"/>
        <end position="529"/>
    </location>
</feature>
<keyword evidence="3" id="KW-1185">Reference proteome</keyword>
<reference evidence="2 3" key="1">
    <citation type="submission" date="2017-12" db="EMBL/GenBank/DDBJ databases">
        <title>Sequencing, de novo assembly and annotation of complete genome of a new Thraustochytrid species, strain FCC1311.</title>
        <authorList>
            <person name="Sedici K."/>
            <person name="Godart F."/>
            <person name="Aiese Cigliano R."/>
            <person name="Sanseverino W."/>
            <person name="Barakat M."/>
            <person name="Ortet P."/>
            <person name="Marechal E."/>
            <person name="Cagnac O."/>
            <person name="Amato A."/>
        </authorList>
    </citation>
    <scope>NUCLEOTIDE SEQUENCE [LARGE SCALE GENOMIC DNA]</scope>
</reference>
<comment type="caution">
    <text evidence="2">The sequence shown here is derived from an EMBL/GenBank/DDBJ whole genome shotgun (WGS) entry which is preliminary data.</text>
</comment>
<proteinExistence type="predicted"/>
<organism evidence="2 3">
    <name type="scientific">Hondaea fermentalgiana</name>
    <dbReference type="NCBI Taxonomy" id="2315210"/>
    <lineage>
        <taxon>Eukaryota</taxon>
        <taxon>Sar</taxon>
        <taxon>Stramenopiles</taxon>
        <taxon>Bigyra</taxon>
        <taxon>Labyrinthulomycetes</taxon>
        <taxon>Thraustochytrida</taxon>
        <taxon>Thraustochytriidae</taxon>
        <taxon>Hondaea</taxon>
    </lineage>
</organism>
<feature type="region of interest" description="Disordered" evidence="1">
    <location>
        <begin position="504"/>
        <end position="529"/>
    </location>
</feature>
<evidence type="ECO:0000313" key="3">
    <source>
        <dbReference type="Proteomes" id="UP000241890"/>
    </source>
</evidence>
<dbReference type="InParanoid" id="A0A2R5G8D7"/>
<feature type="region of interest" description="Disordered" evidence="1">
    <location>
        <begin position="135"/>
        <end position="154"/>
    </location>
</feature>
<dbReference type="AlphaFoldDB" id="A0A2R5G8D7"/>
<evidence type="ECO:0000313" key="2">
    <source>
        <dbReference type="EMBL" id="GBG27260.1"/>
    </source>
</evidence>
<accession>A0A2R5G8D7</accession>
<dbReference type="EMBL" id="BEYU01000028">
    <property type="protein sequence ID" value="GBG27260.1"/>
    <property type="molecule type" value="Genomic_DNA"/>
</dbReference>
<feature type="compositionally biased region" description="Low complexity" evidence="1">
    <location>
        <begin position="135"/>
        <end position="148"/>
    </location>
</feature>
<dbReference type="Proteomes" id="UP000241890">
    <property type="component" value="Unassembled WGS sequence"/>
</dbReference>
<gene>
    <name evidence="2" type="ORF">FCC1311_034822</name>
</gene>
<name>A0A2R5G8D7_9STRA</name>
<protein>
    <submittedName>
        <fullName evidence="2">Uncharacterized protein</fullName>
    </submittedName>
</protein>